<dbReference type="InterPro" id="IPR002181">
    <property type="entry name" value="Fibrinogen_a/b/g_C_dom"/>
</dbReference>
<evidence type="ECO:0000256" key="2">
    <source>
        <dbReference type="ARBA" id="ARBA00022525"/>
    </source>
</evidence>
<evidence type="ECO:0000256" key="3">
    <source>
        <dbReference type="ARBA" id="ARBA00023119"/>
    </source>
</evidence>
<gene>
    <name evidence="5" type="ORF">PACLA_8A038498</name>
</gene>
<sequence length="456" mass="50724">VNITKLIFSKWLLAVLWKFTDKEINEIKGRLYLAHNIWRSYYLSTNYNIMSSEILVHNVSIERSCLYAIVQGRRKVVRIISLHARVNTKKARNNFVTFVVVADLKQLGESKCDALFQSFTKYGSQFCNCKNGENGRNGLNGQEGAMGPEGPPGPPGPQRKACGVGQGEMGYPGKQGPAGIGPGSTLRLGESYAICDLYTAGTIRYNRTYRVVQLCNGEQWLSVSLETKGKLKHRPGKSCRDILDSGNSHGSDLYWIDPNGGSADDSFQAFCDMETDKGGWTLVATKKSLGARLISDRFYEKAASTLHSNAASRIHPDMTDWREVMFRFSDDNSIRVIYNRAGGSPGQGKLNFDNFLMGKSVDSSGQKVDGFYKFSPSVNMGRRTPAIFYYSIDNLLFKSSNGLVSEGFGETDKWLNLWNGKDGSNFYLYADETDCAGQKCIAGYCAMDTPIWMMVR</sequence>
<dbReference type="InterPro" id="IPR000885">
    <property type="entry name" value="Fib_collagen_C"/>
</dbReference>
<feature type="non-terminal residue" evidence="5">
    <location>
        <position position="1"/>
    </location>
</feature>
<dbReference type="InterPro" id="IPR036056">
    <property type="entry name" value="Fibrinogen-like_C"/>
</dbReference>
<dbReference type="GO" id="GO:0005201">
    <property type="term" value="F:extracellular matrix structural constituent"/>
    <property type="evidence" value="ECO:0007669"/>
    <property type="project" value="InterPro"/>
</dbReference>
<dbReference type="SUPFAM" id="SSF56496">
    <property type="entry name" value="Fibrinogen C-terminal domain-like"/>
    <property type="match status" value="1"/>
</dbReference>
<dbReference type="GO" id="GO:0070492">
    <property type="term" value="F:oligosaccharide binding"/>
    <property type="evidence" value="ECO:0007669"/>
    <property type="project" value="TreeGrafter"/>
</dbReference>
<dbReference type="GO" id="GO:0005615">
    <property type="term" value="C:extracellular space"/>
    <property type="evidence" value="ECO:0007669"/>
    <property type="project" value="TreeGrafter"/>
</dbReference>
<name>A0A6S7KZ27_PARCT</name>
<dbReference type="EMBL" id="CACRXK020013598">
    <property type="protein sequence ID" value="CAB4025429.1"/>
    <property type="molecule type" value="Genomic_DNA"/>
</dbReference>
<evidence type="ECO:0000256" key="4">
    <source>
        <dbReference type="ARBA" id="ARBA00023157"/>
    </source>
</evidence>
<dbReference type="Proteomes" id="UP001152795">
    <property type="component" value="Unassembled WGS sequence"/>
</dbReference>
<dbReference type="PANTHER" id="PTHR16146:SF46">
    <property type="entry name" value="INTELECTIN-1A-RELATED"/>
    <property type="match status" value="1"/>
</dbReference>
<organism evidence="5 6">
    <name type="scientific">Paramuricea clavata</name>
    <name type="common">Red gorgonian</name>
    <name type="synonym">Violescent sea-whip</name>
    <dbReference type="NCBI Taxonomy" id="317549"/>
    <lineage>
        <taxon>Eukaryota</taxon>
        <taxon>Metazoa</taxon>
        <taxon>Cnidaria</taxon>
        <taxon>Anthozoa</taxon>
        <taxon>Octocorallia</taxon>
        <taxon>Malacalcyonacea</taxon>
        <taxon>Plexauridae</taxon>
        <taxon>Paramuricea</taxon>
    </lineage>
</organism>
<keyword evidence="2" id="KW-0964">Secreted</keyword>
<evidence type="ECO:0000313" key="6">
    <source>
        <dbReference type="Proteomes" id="UP001152795"/>
    </source>
</evidence>
<proteinExistence type="predicted"/>
<dbReference type="Pfam" id="PF01410">
    <property type="entry name" value="COLFI"/>
    <property type="match status" value="1"/>
</dbReference>
<dbReference type="OrthoDB" id="5959148at2759"/>
<dbReference type="PANTHER" id="PTHR16146">
    <property type="entry name" value="INTELECTIN"/>
    <property type="match status" value="1"/>
</dbReference>
<comment type="caution">
    <text evidence="5">The sequence shown here is derived from an EMBL/GenBank/DDBJ whole genome shotgun (WGS) entry which is preliminary data.</text>
</comment>
<evidence type="ECO:0000313" key="5">
    <source>
        <dbReference type="EMBL" id="CAB4025429.1"/>
    </source>
</evidence>
<reference evidence="5" key="1">
    <citation type="submission" date="2020-04" db="EMBL/GenBank/DDBJ databases">
        <authorList>
            <person name="Alioto T."/>
            <person name="Alioto T."/>
            <person name="Gomez Garrido J."/>
        </authorList>
    </citation>
    <scope>NUCLEOTIDE SEQUENCE</scope>
    <source>
        <strain evidence="5">A484AB</strain>
    </source>
</reference>
<comment type="subcellular location">
    <subcellularLocation>
        <location evidence="1">Secreted</location>
    </subcellularLocation>
</comment>
<keyword evidence="3 5" id="KW-0176">Collagen</keyword>
<dbReference type="AlphaFoldDB" id="A0A6S7KZ27"/>
<keyword evidence="6" id="KW-1185">Reference proteome</keyword>
<dbReference type="GO" id="GO:0005581">
    <property type="term" value="C:collagen trimer"/>
    <property type="evidence" value="ECO:0007669"/>
    <property type="project" value="UniProtKB-KW"/>
</dbReference>
<dbReference type="Gene3D" id="2.60.120.1000">
    <property type="match status" value="1"/>
</dbReference>
<protein>
    <submittedName>
        <fullName evidence="5">Collagen alpha-1(XXVII) chain-like isoform X2</fullName>
    </submittedName>
</protein>
<dbReference type="PROSITE" id="PS51406">
    <property type="entry name" value="FIBRINOGEN_C_2"/>
    <property type="match status" value="1"/>
</dbReference>
<accession>A0A6S7KZ27</accession>
<dbReference type="NCBIfam" id="NF040941">
    <property type="entry name" value="GGGWT_bact"/>
    <property type="match status" value="1"/>
</dbReference>
<keyword evidence="4" id="KW-1015">Disulfide bond</keyword>
<evidence type="ECO:0000256" key="1">
    <source>
        <dbReference type="ARBA" id="ARBA00004613"/>
    </source>
</evidence>